<sequence>MKKLPIGIQTFGKIINENCYYVDKTPFIKKLEQGGYYFLSRPRRFGKSLFLDTVKEAFSGNKELFKGLYIYDKWDWSKKHPVIKIDFTEGNIKTPEDLKIKLTEMFISLQREFDVEITFQTFSGKLGELIYALYKKYNQQVVVLVDEYDKPILDAIENIEYAKENREILKDLYSALKKADPYIKLAFLTGVSRFSKVSIFSGLNQLRDITLSPEFATICGYTQTDLEAVFADRIKDFDKEEVKKWYNGYSWLGEKVYNPFDILLLFAERQFRPYWFETGTPTFLIKLFKQYNYYLPELENLEVGEELLSNLDIDSLYVENLLFQTGYLTIKNVERRLYREVYTLSYPNYEVKVSLNNFFLLHFVPDRSLKDKTENELEKALRDNQIEKLKDILHRFFASIPYDWYRKNDLESYEGFYASIVYALFSGAGFETIAEDTTNKGKVDLTIIYNNKAYIIEFKVVEDQPEKTALKQVEEKKYYEKYLGKYEEVYLIGIEFGKKDRNIADFDYKKIQEAD</sequence>
<protein>
    <submittedName>
        <fullName evidence="2">Conserved protein, with A weak D-galactarate dehydratase/altronate hydrolase domain</fullName>
    </submittedName>
</protein>
<keyword evidence="3" id="KW-1185">Reference proteome</keyword>
<comment type="caution">
    <text evidence="2">The sequence shown here is derived from an EMBL/GenBank/DDBJ whole genome shotgun (WGS) entry which is preliminary data.</text>
</comment>
<dbReference type="SUPFAM" id="SSF52540">
    <property type="entry name" value="P-loop containing nucleoside triphosphate hydrolases"/>
    <property type="match status" value="1"/>
</dbReference>
<dbReference type="Proteomes" id="UP000005540">
    <property type="component" value="Unassembled WGS sequence"/>
</dbReference>
<dbReference type="Pfam" id="PF08011">
    <property type="entry name" value="PDDEXK_9"/>
    <property type="match status" value="1"/>
</dbReference>
<dbReference type="Pfam" id="PF09820">
    <property type="entry name" value="AAA-ATPase_like"/>
    <property type="match status" value="1"/>
</dbReference>
<reference evidence="2 3" key="1">
    <citation type="submission" date="2009-04" db="EMBL/GenBank/DDBJ databases">
        <authorList>
            <person name="Reysenbach A.-L."/>
            <person name="Heidelberg J.F."/>
            <person name="Nelson W.C."/>
        </authorList>
    </citation>
    <scope>NUCLEOTIDE SEQUENCE [LARGE SCALE GENOMIC DNA]</scope>
    <source>
        <strain evidence="2 3">SS-5</strain>
    </source>
</reference>
<evidence type="ECO:0000313" key="3">
    <source>
        <dbReference type="Proteomes" id="UP000005540"/>
    </source>
</evidence>
<dbReference type="InterPro" id="IPR012547">
    <property type="entry name" value="PDDEXK_9"/>
</dbReference>
<dbReference type="InterPro" id="IPR018631">
    <property type="entry name" value="AAA-ATPase-like_dom"/>
</dbReference>
<dbReference type="GO" id="GO:0016787">
    <property type="term" value="F:hydrolase activity"/>
    <property type="evidence" value="ECO:0007669"/>
    <property type="project" value="UniProtKB-KW"/>
</dbReference>
<gene>
    <name evidence="2" type="ORF">SULYE_0894</name>
</gene>
<accession>C4FJZ4</accession>
<dbReference type="PANTHER" id="PTHR34825">
    <property type="entry name" value="CONSERVED PROTEIN, WITH A WEAK D-GALACTARATE DEHYDRATASE/ALTRONATE HYDROLASE DOMAIN"/>
    <property type="match status" value="1"/>
</dbReference>
<feature type="domain" description="AAA-ATPase-like" evidence="1">
    <location>
        <begin position="5"/>
        <end position="200"/>
    </location>
</feature>
<proteinExistence type="predicted"/>
<dbReference type="InterPro" id="IPR027417">
    <property type="entry name" value="P-loop_NTPase"/>
</dbReference>
<evidence type="ECO:0000313" key="2">
    <source>
        <dbReference type="EMBL" id="EEP60602.1"/>
    </source>
</evidence>
<organism evidence="2 3">
    <name type="scientific">Sulfurihydrogenibium yellowstonense SS-5</name>
    <dbReference type="NCBI Taxonomy" id="432331"/>
    <lineage>
        <taxon>Bacteria</taxon>
        <taxon>Pseudomonadati</taxon>
        <taxon>Aquificota</taxon>
        <taxon>Aquificia</taxon>
        <taxon>Aquificales</taxon>
        <taxon>Hydrogenothermaceae</taxon>
        <taxon>Sulfurihydrogenibium</taxon>
    </lineage>
</organism>
<dbReference type="EMBL" id="ABZS01000074">
    <property type="protein sequence ID" value="EEP60602.1"/>
    <property type="molecule type" value="Genomic_DNA"/>
</dbReference>
<dbReference type="RefSeq" id="WP_007546819.1">
    <property type="nucleotide sequence ID" value="NZ_ABZS01000074.1"/>
</dbReference>
<evidence type="ECO:0000259" key="1">
    <source>
        <dbReference type="Pfam" id="PF09820"/>
    </source>
</evidence>
<name>C4FJZ4_9AQUI</name>
<dbReference type="AlphaFoldDB" id="C4FJZ4"/>
<keyword evidence="2" id="KW-0378">Hydrolase</keyword>
<dbReference type="OrthoDB" id="8806at2"/>
<dbReference type="PANTHER" id="PTHR34825:SF1">
    <property type="entry name" value="AAA-ATPASE-LIKE DOMAIN-CONTAINING PROTEIN"/>
    <property type="match status" value="1"/>
</dbReference>